<evidence type="ECO:0000313" key="3">
    <source>
        <dbReference type="Proteomes" id="UP000289152"/>
    </source>
</evidence>
<accession>A0A4Q1BG91</accession>
<proteinExistence type="predicted"/>
<keyword evidence="3" id="KW-1185">Reference proteome</keyword>
<name>A0A4Q1BG91_TREME</name>
<feature type="compositionally biased region" description="Basic and acidic residues" evidence="1">
    <location>
        <begin position="350"/>
        <end position="367"/>
    </location>
</feature>
<evidence type="ECO:0000256" key="1">
    <source>
        <dbReference type="SAM" id="MobiDB-lite"/>
    </source>
</evidence>
<dbReference type="VEuPathDB" id="FungiDB:TREMEDRAFT_66335"/>
<evidence type="ECO:0000313" key="2">
    <source>
        <dbReference type="EMBL" id="RXK36143.1"/>
    </source>
</evidence>
<dbReference type="Proteomes" id="UP000289152">
    <property type="component" value="Unassembled WGS sequence"/>
</dbReference>
<organism evidence="2 3">
    <name type="scientific">Tremella mesenterica</name>
    <name type="common">Jelly fungus</name>
    <dbReference type="NCBI Taxonomy" id="5217"/>
    <lineage>
        <taxon>Eukaryota</taxon>
        <taxon>Fungi</taxon>
        <taxon>Dikarya</taxon>
        <taxon>Basidiomycota</taxon>
        <taxon>Agaricomycotina</taxon>
        <taxon>Tremellomycetes</taxon>
        <taxon>Tremellales</taxon>
        <taxon>Tremellaceae</taxon>
        <taxon>Tremella</taxon>
    </lineage>
</organism>
<dbReference type="InParanoid" id="A0A4Q1BG91"/>
<sequence>MATPVHQKDSVDTNKTNSFTRVVLVSNDSLLTIGAELGLRAVVRNLPACFALNLFDDTAEKPKKDDCERFLGSLASTVDGTLLEKLGNGELHGVDWMRSTYSQLPLHLTGLHQAYSNIKTILNAGHYRVNLLTRNLEHDLRGSTILSKEDLLLWCNRLIRLDTLADSQVTSQSETLTSNSETLGKCLDTLETKGECGQHFCALDAYREMFEMERIGSVMGLSEVRDSKRQVQKDLINLREELIGNVKEERQVDKRVPSEDERTALQSAYDAAKSWLGEATQKANESWGSEDWKAWPLSQLLESLGCHGYVNESGLLVISRLNEETAASSAEADLQEVKKDQISTQPHPLQSRDSDKRSSTSGRREENPQLSTAEQKRHSYAEVVARSKLGAQLRSSTESN</sequence>
<reference evidence="2 3" key="1">
    <citation type="submission" date="2016-06" db="EMBL/GenBank/DDBJ databases">
        <title>Evolution of pathogenesis and genome organization in the Tremellales.</title>
        <authorList>
            <person name="Cuomo C."/>
            <person name="Litvintseva A."/>
            <person name="Heitman J."/>
            <person name="Chen Y."/>
            <person name="Sun S."/>
            <person name="Springer D."/>
            <person name="Dromer F."/>
            <person name="Young S."/>
            <person name="Zeng Q."/>
            <person name="Chapman S."/>
            <person name="Gujja S."/>
            <person name="Saif S."/>
            <person name="Birren B."/>
        </authorList>
    </citation>
    <scope>NUCLEOTIDE SEQUENCE [LARGE SCALE GENOMIC DNA]</scope>
    <source>
        <strain evidence="2 3">ATCC 28783</strain>
    </source>
</reference>
<protein>
    <submittedName>
        <fullName evidence="2">Uncharacterized protein</fullName>
    </submittedName>
</protein>
<gene>
    <name evidence="2" type="ORF">M231_06585</name>
</gene>
<dbReference type="EMBL" id="SDIL01000107">
    <property type="protein sequence ID" value="RXK36143.1"/>
    <property type="molecule type" value="Genomic_DNA"/>
</dbReference>
<dbReference type="AlphaFoldDB" id="A0A4Q1BG91"/>
<comment type="caution">
    <text evidence="2">The sequence shown here is derived from an EMBL/GenBank/DDBJ whole genome shotgun (WGS) entry which is preliminary data.</text>
</comment>
<feature type="region of interest" description="Disordered" evidence="1">
    <location>
        <begin position="329"/>
        <end position="400"/>
    </location>
</feature>